<proteinExistence type="predicted"/>
<reference evidence="1" key="1">
    <citation type="submission" date="2015-04" db="EMBL/GenBank/DDBJ databases">
        <title>The genome sequence of the plant pathogenic Rhizarian Plasmodiophora brassicae reveals insights in its biotrophic life cycle and the origin of chitin synthesis.</title>
        <authorList>
            <person name="Schwelm A."/>
            <person name="Fogelqvist J."/>
            <person name="Knaust A."/>
            <person name="Julke S."/>
            <person name="Lilja T."/>
            <person name="Dhandapani V."/>
            <person name="Bonilla-Rosso G."/>
            <person name="Karlsson M."/>
            <person name="Shevchenko A."/>
            <person name="Choi S.R."/>
            <person name="Kim H.G."/>
            <person name="Park J.Y."/>
            <person name="Lim Y.P."/>
            <person name="Ludwig-Muller J."/>
            <person name="Dixelius C."/>
        </authorList>
    </citation>
    <scope>NUCLEOTIDE SEQUENCE</scope>
    <source>
        <tissue evidence="1">Potato root galls</tissue>
    </source>
</reference>
<organism evidence="1">
    <name type="scientific">Spongospora subterranea</name>
    <dbReference type="NCBI Taxonomy" id="70186"/>
    <lineage>
        <taxon>Eukaryota</taxon>
        <taxon>Sar</taxon>
        <taxon>Rhizaria</taxon>
        <taxon>Endomyxa</taxon>
        <taxon>Phytomyxea</taxon>
        <taxon>Plasmodiophorida</taxon>
        <taxon>Plasmodiophoridae</taxon>
        <taxon>Spongospora</taxon>
    </lineage>
</organism>
<name>A0A0H5RCU0_9EUKA</name>
<evidence type="ECO:0000313" key="1">
    <source>
        <dbReference type="EMBL" id="CRZ12090.1"/>
    </source>
</evidence>
<dbReference type="EMBL" id="HACM01011648">
    <property type="protein sequence ID" value="CRZ12090.1"/>
    <property type="molecule type" value="Transcribed_RNA"/>
</dbReference>
<sequence length="159" mass="18009">SLHMLGYTAAYCLPRVCLRSLAVMLSELLNIWAMKGSPLVFNSCRASGVKCTITKESACDFGPVLKFTFDEWFSTILCRNFVSDPEECTVSVSSILIFLGGTLRDNDLFVQEVHDSQWFLSQQIDHGLIINKRNVLERDSLSGVQFLFQFERVCVEKLL</sequence>
<dbReference type="AlphaFoldDB" id="A0A0H5RCU0"/>
<accession>A0A0H5RCU0</accession>
<protein>
    <submittedName>
        <fullName evidence="1">Uncharacterized protein</fullName>
    </submittedName>
</protein>
<feature type="non-terminal residue" evidence="1">
    <location>
        <position position="1"/>
    </location>
</feature>